<proteinExistence type="predicted"/>
<dbReference type="Pfam" id="PF01738">
    <property type="entry name" value="DLH"/>
    <property type="match status" value="1"/>
</dbReference>
<dbReference type="PROSITE" id="PS51318">
    <property type="entry name" value="TAT"/>
    <property type="match status" value="1"/>
</dbReference>
<reference evidence="2 3" key="1">
    <citation type="submission" date="2017-06" db="EMBL/GenBank/DDBJ databases">
        <title>Azoarcus.</title>
        <authorList>
            <person name="Woo J.-H."/>
            <person name="Kim H.-S."/>
        </authorList>
    </citation>
    <scope>NUCLEOTIDE SEQUENCE [LARGE SCALE GENOMIC DNA]</scope>
    <source>
        <strain evidence="2 3">TSPY31</strain>
    </source>
</reference>
<dbReference type="InterPro" id="IPR006311">
    <property type="entry name" value="TAT_signal"/>
</dbReference>
<feature type="domain" description="Dienelactone hydrolase" evidence="1">
    <location>
        <begin position="72"/>
        <end position="290"/>
    </location>
</feature>
<dbReference type="EMBL" id="CP022187">
    <property type="protein sequence ID" value="AWI77797.1"/>
    <property type="molecule type" value="Genomic_DNA"/>
</dbReference>
<protein>
    <submittedName>
        <fullName evidence="2">Carboxymethylenebutenolidase</fullName>
    </submittedName>
</protein>
<accession>A0A2U8GVP7</accession>
<dbReference type="KEGG" id="acom:CEW83_17065"/>
<keyword evidence="3" id="KW-1185">Reference proteome</keyword>
<dbReference type="RefSeq" id="WP_108951497.1">
    <property type="nucleotide sequence ID" value="NZ_CP022187.1"/>
</dbReference>
<dbReference type="InterPro" id="IPR002925">
    <property type="entry name" value="Dienelactn_hydro"/>
</dbReference>
<dbReference type="GO" id="GO:0016787">
    <property type="term" value="F:hydrolase activity"/>
    <property type="evidence" value="ECO:0007669"/>
    <property type="project" value="InterPro"/>
</dbReference>
<sequence>MSRDTNAKTAEFDSLLPSAQLNRRAFITTLTAAGFALAVQPVQASTVINTDSAGLDTGNATVNTATGELPLYFARPAGGMKLPTVLVIQEIFGVHEHIRDVCRRLAKQGYLAIAPELYFRQGDPTKLDNVGAILSGIVSKVPDAQVMSDLDACAAWAPGHGGDAARLAITGFCWGGRITWLYAAHNPKLRAAVAWYGRLDGAPSELMPKHPLDIAGSLHAPVLGLYGGKDQGIPVVDVDAMRDALKKAGKAGELVVYPDAPHAFNADYRPSYRPTEAADGWKRMLAWFERNGV</sequence>
<dbReference type="PANTHER" id="PTHR46623:SF6">
    <property type="entry name" value="ALPHA_BETA-HYDROLASES SUPERFAMILY PROTEIN"/>
    <property type="match status" value="1"/>
</dbReference>
<dbReference type="InterPro" id="IPR029058">
    <property type="entry name" value="AB_hydrolase_fold"/>
</dbReference>
<organism evidence="2 3">
    <name type="scientific">Parazoarcus communis</name>
    <dbReference type="NCBI Taxonomy" id="41977"/>
    <lineage>
        <taxon>Bacteria</taxon>
        <taxon>Pseudomonadati</taxon>
        <taxon>Pseudomonadota</taxon>
        <taxon>Betaproteobacteria</taxon>
        <taxon>Rhodocyclales</taxon>
        <taxon>Zoogloeaceae</taxon>
        <taxon>Parazoarcus</taxon>
    </lineage>
</organism>
<dbReference type="AlphaFoldDB" id="A0A2U8GVP7"/>
<dbReference type="Gene3D" id="3.40.50.1820">
    <property type="entry name" value="alpha/beta hydrolase"/>
    <property type="match status" value="1"/>
</dbReference>
<evidence type="ECO:0000259" key="1">
    <source>
        <dbReference type="Pfam" id="PF01738"/>
    </source>
</evidence>
<evidence type="ECO:0000313" key="3">
    <source>
        <dbReference type="Proteomes" id="UP000244930"/>
    </source>
</evidence>
<name>A0A2U8GVP7_9RHOO</name>
<evidence type="ECO:0000313" key="2">
    <source>
        <dbReference type="EMBL" id="AWI77797.1"/>
    </source>
</evidence>
<dbReference type="Proteomes" id="UP000244930">
    <property type="component" value="Chromosome"/>
</dbReference>
<dbReference type="PANTHER" id="PTHR46623">
    <property type="entry name" value="CARBOXYMETHYLENEBUTENOLIDASE-RELATED"/>
    <property type="match status" value="1"/>
</dbReference>
<dbReference type="SUPFAM" id="SSF53474">
    <property type="entry name" value="alpha/beta-Hydrolases"/>
    <property type="match status" value="1"/>
</dbReference>
<gene>
    <name evidence="2" type="ORF">CEW83_17065</name>
</gene>
<dbReference type="InterPro" id="IPR051049">
    <property type="entry name" value="Dienelactone_hydrolase-like"/>
</dbReference>